<sequence>MEKGTVMDRKNTRFRGIAKQQIREDVLEKINEYQNNESSSNNDNQ</sequence>
<dbReference type="RefSeq" id="WP_013195627.1">
    <property type="nucleotide sequence ID" value="NC_014253.1"/>
</dbReference>
<organism evidence="1 2">
    <name type="scientific">Methanohalobium evestigatum (strain ATCC BAA-1072 / DSM 3721 / NBRC 107634 / OCM 161 / Z-7303)</name>
    <dbReference type="NCBI Taxonomy" id="644295"/>
    <lineage>
        <taxon>Archaea</taxon>
        <taxon>Methanobacteriati</taxon>
        <taxon>Methanobacteriota</taxon>
        <taxon>Stenosarchaea group</taxon>
        <taxon>Methanomicrobia</taxon>
        <taxon>Methanosarcinales</taxon>
        <taxon>Methanosarcinaceae</taxon>
        <taxon>Methanohalobium</taxon>
    </lineage>
</organism>
<dbReference type="EMBL" id="CP002069">
    <property type="protein sequence ID" value="ADI75062.1"/>
    <property type="molecule type" value="Genomic_DNA"/>
</dbReference>
<dbReference type="HOGENOM" id="CLU_3194495_0_0_2"/>
<reference evidence="1 2" key="1">
    <citation type="submission" date="2010-06" db="EMBL/GenBank/DDBJ databases">
        <title>Complete sequence chromosome of Methanohalobium evestigatum Z-7303.</title>
        <authorList>
            <consortium name="US DOE Joint Genome Institute"/>
            <person name="Lucas S."/>
            <person name="Copeland A."/>
            <person name="Lapidus A."/>
            <person name="Cheng J.-F."/>
            <person name="Bruce D."/>
            <person name="Goodwin L."/>
            <person name="Pitluck S."/>
            <person name="Saunders E."/>
            <person name="Detter J.C."/>
            <person name="Han C."/>
            <person name="Tapia R."/>
            <person name="Land M."/>
            <person name="Hauser L."/>
            <person name="Kyrpides N."/>
            <person name="Mikhailova N."/>
            <person name="Sieprawska-Lupa M."/>
            <person name="Whitman W.B."/>
            <person name="Anderson I."/>
            <person name="Woyke T."/>
        </authorList>
    </citation>
    <scope>NUCLEOTIDE SEQUENCE [LARGE SCALE GENOMIC DNA]</scope>
    <source>
        <strain evidence="2">ATCC BAA-1072 / DSM 3721 / NBRC 107634 / OCM 161 / Z-7303</strain>
    </source>
</reference>
<evidence type="ECO:0000313" key="2">
    <source>
        <dbReference type="Proteomes" id="UP000000391"/>
    </source>
</evidence>
<keyword evidence="2" id="KW-1185">Reference proteome</keyword>
<dbReference type="AlphaFoldDB" id="D7EBU0"/>
<proteinExistence type="predicted"/>
<evidence type="ECO:0000313" key="1">
    <source>
        <dbReference type="EMBL" id="ADI75062.1"/>
    </source>
</evidence>
<accession>D7EBU0</accession>
<dbReference type="Proteomes" id="UP000000391">
    <property type="component" value="Chromosome"/>
</dbReference>
<protein>
    <submittedName>
        <fullName evidence="1">Uncharacterized protein</fullName>
    </submittedName>
</protein>
<dbReference type="KEGG" id="mev:Metev_2239"/>
<dbReference type="GeneID" id="43316993"/>
<name>D7EBU0_METEZ</name>
<gene>
    <name evidence="1" type="ordered locus">Metev_2239</name>
</gene>